<keyword evidence="4 5" id="KW-0472">Membrane</keyword>
<reference evidence="7 8" key="1">
    <citation type="submission" date="2017-02" db="EMBL/GenBank/DDBJ databases">
        <authorList>
            <person name="Peterson S.W."/>
        </authorList>
    </citation>
    <scope>NUCLEOTIDE SEQUENCE [LARGE SCALE GENOMIC DNA]</scope>
    <source>
        <strain evidence="7 8">LSP_Lj1</strain>
    </source>
</reference>
<keyword evidence="2 5" id="KW-0812">Transmembrane</keyword>
<organism evidence="7 8">
    <name type="scientific">Luteococcus japonicus LSP_Lj1</name>
    <dbReference type="NCBI Taxonomy" id="1255658"/>
    <lineage>
        <taxon>Bacteria</taxon>
        <taxon>Bacillati</taxon>
        <taxon>Actinomycetota</taxon>
        <taxon>Actinomycetes</taxon>
        <taxon>Propionibacteriales</taxon>
        <taxon>Propionibacteriaceae</taxon>
        <taxon>Luteococcus</taxon>
    </lineage>
</organism>
<evidence type="ECO:0000313" key="8">
    <source>
        <dbReference type="Proteomes" id="UP000188342"/>
    </source>
</evidence>
<feature type="transmembrane region" description="Helical" evidence="5">
    <location>
        <begin position="273"/>
        <end position="291"/>
    </location>
</feature>
<dbReference type="EMBL" id="FUKQ01000056">
    <property type="protein sequence ID" value="SJN43955.1"/>
    <property type="molecule type" value="Genomic_DNA"/>
</dbReference>
<protein>
    <submittedName>
        <fullName evidence="7">O-antigen polymerase</fullName>
    </submittedName>
</protein>
<feature type="transmembrane region" description="Helical" evidence="5">
    <location>
        <begin position="385"/>
        <end position="404"/>
    </location>
</feature>
<proteinExistence type="predicted"/>
<feature type="transmembrane region" description="Helical" evidence="5">
    <location>
        <begin position="236"/>
        <end position="261"/>
    </location>
</feature>
<feature type="transmembrane region" description="Helical" evidence="5">
    <location>
        <begin position="117"/>
        <end position="135"/>
    </location>
</feature>
<sequence>MSTPVEPRRAAASGWGSRAGLDVTAVFTGYLFFLFAIPATMIVAQLGTLGAPATILSLLGLVWYLWYHLHRAEPVLGGASPVRRGGLLFAIVMLIVYGHAMTTFIPGAEVTNADSALLRILGMLGIMLVLNDGINSVERWRTMLQRLSIAGAVIAVLAILQFFTGQLWVDRISIPGLTPPVMPDGVGTRGQFTRPSATATNAIEFGAVLSMFLPIAFTNAQTAVRHKLWNWVPVGLMGFAALVSLSRTAIICVAIGMAILVPAWSRRAKIQTLLATPVAVALAGVAVPGLLGTLRGLFLGAGEDSSVSSRTESYGVAWSYIERHPFLGRGFSTFLPQYWILDNAYLQVLIGCGFIGLGALFVLIFCAGRSARLAQLRFRNPADALMARSLLAAVVAGSVSLFFFDAFGFPQSAGCLMMIFGLAGASLRLARTSGDATAAPITEEQAAPRA</sequence>
<feature type="transmembrane region" description="Helical" evidence="5">
    <location>
        <begin position="87"/>
        <end position="105"/>
    </location>
</feature>
<dbReference type="STRING" id="1255658.FM114_14695"/>
<feature type="transmembrane region" description="Helical" evidence="5">
    <location>
        <begin position="49"/>
        <end position="67"/>
    </location>
</feature>
<evidence type="ECO:0000259" key="6">
    <source>
        <dbReference type="Pfam" id="PF04932"/>
    </source>
</evidence>
<name>A0A1R4KI95_9ACTN</name>
<dbReference type="InterPro" id="IPR051533">
    <property type="entry name" value="WaaL-like"/>
</dbReference>
<dbReference type="PANTHER" id="PTHR37422:SF13">
    <property type="entry name" value="LIPOPOLYSACCHARIDE BIOSYNTHESIS PROTEIN PA4999-RELATED"/>
    <property type="match status" value="1"/>
</dbReference>
<dbReference type="InterPro" id="IPR007016">
    <property type="entry name" value="O-antigen_ligase-rel_domated"/>
</dbReference>
<dbReference type="Pfam" id="PF04932">
    <property type="entry name" value="Wzy_C"/>
    <property type="match status" value="1"/>
</dbReference>
<feature type="transmembrane region" description="Helical" evidence="5">
    <location>
        <begin position="21"/>
        <end position="43"/>
    </location>
</feature>
<evidence type="ECO:0000256" key="2">
    <source>
        <dbReference type="ARBA" id="ARBA00022692"/>
    </source>
</evidence>
<keyword evidence="8" id="KW-1185">Reference proteome</keyword>
<keyword evidence="3 5" id="KW-1133">Transmembrane helix</keyword>
<comment type="subcellular location">
    <subcellularLocation>
        <location evidence="1">Membrane</location>
        <topology evidence="1">Multi-pass membrane protein</topology>
    </subcellularLocation>
</comment>
<evidence type="ECO:0000256" key="3">
    <source>
        <dbReference type="ARBA" id="ARBA00022989"/>
    </source>
</evidence>
<dbReference type="OrthoDB" id="5243524at2"/>
<evidence type="ECO:0000256" key="5">
    <source>
        <dbReference type="SAM" id="Phobius"/>
    </source>
</evidence>
<evidence type="ECO:0000256" key="1">
    <source>
        <dbReference type="ARBA" id="ARBA00004141"/>
    </source>
</evidence>
<dbReference type="PANTHER" id="PTHR37422">
    <property type="entry name" value="TEICHURONIC ACID BIOSYNTHESIS PROTEIN TUAE"/>
    <property type="match status" value="1"/>
</dbReference>
<dbReference type="RefSeq" id="WP_094765896.1">
    <property type="nucleotide sequence ID" value="NZ_FUKQ01000056.1"/>
</dbReference>
<feature type="transmembrane region" description="Helical" evidence="5">
    <location>
        <begin position="147"/>
        <end position="169"/>
    </location>
</feature>
<dbReference type="Proteomes" id="UP000188342">
    <property type="component" value="Unassembled WGS sequence"/>
</dbReference>
<dbReference type="GO" id="GO:0016020">
    <property type="term" value="C:membrane"/>
    <property type="evidence" value="ECO:0007669"/>
    <property type="project" value="UniProtKB-SubCell"/>
</dbReference>
<evidence type="ECO:0000313" key="7">
    <source>
        <dbReference type="EMBL" id="SJN43955.1"/>
    </source>
</evidence>
<evidence type="ECO:0000256" key="4">
    <source>
        <dbReference type="ARBA" id="ARBA00023136"/>
    </source>
</evidence>
<feature type="domain" description="O-antigen ligase-related" evidence="6">
    <location>
        <begin position="235"/>
        <end position="360"/>
    </location>
</feature>
<gene>
    <name evidence="7" type="ORF">FM114_14695</name>
</gene>
<feature type="transmembrane region" description="Helical" evidence="5">
    <location>
        <begin position="344"/>
        <end position="365"/>
    </location>
</feature>
<dbReference type="AlphaFoldDB" id="A0A1R4KI95"/>
<accession>A0A1R4KI95</accession>